<dbReference type="InterPro" id="IPR025875">
    <property type="entry name" value="Leu-rich_rpt_4"/>
</dbReference>
<reference evidence="8" key="1">
    <citation type="journal article" date="2023" name="Commun. Biol.">
        <title>Genome analysis of Parmales, the sister group of diatoms, reveals the evolutionary specialization of diatoms from phago-mixotrophs to photoautotrophs.</title>
        <authorList>
            <person name="Ban H."/>
            <person name="Sato S."/>
            <person name="Yoshikawa S."/>
            <person name="Yamada K."/>
            <person name="Nakamura Y."/>
            <person name="Ichinomiya M."/>
            <person name="Sato N."/>
            <person name="Blanc-Mathieu R."/>
            <person name="Endo H."/>
            <person name="Kuwata A."/>
            <person name="Ogata H."/>
        </authorList>
    </citation>
    <scope>NUCLEOTIDE SEQUENCE [LARGE SCALE GENOMIC DNA]</scope>
</reference>
<accession>A0A9W7GIM3</accession>
<name>A0A9W7GIM3_9STRA</name>
<evidence type="ECO:0000256" key="5">
    <source>
        <dbReference type="ARBA" id="ARBA00023273"/>
    </source>
</evidence>
<comment type="caution">
    <text evidence="7">The sequence shown here is derived from an EMBL/GenBank/DDBJ whole genome shotgun (WGS) entry which is preliminary data.</text>
</comment>
<organism evidence="7 8">
    <name type="scientific">Triparma columacea</name>
    <dbReference type="NCBI Taxonomy" id="722753"/>
    <lineage>
        <taxon>Eukaryota</taxon>
        <taxon>Sar</taxon>
        <taxon>Stramenopiles</taxon>
        <taxon>Ochrophyta</taxon>
        <taxon>Bolidophyceae</taxon>
        <taxon>Parmales</taxon>
        <taxon>Triparmaceae</taxon>
        <taxon>Triparma</taxon>
    </lineage>
</organism>
<dbReference type="PANTHER" id="PTHR45973">
    <property type="entry name" value="PROTEIN PHOSPHATASE 1 REGULATORY SUBUNIT SDS22-RELATED"/>
    <property type="match status" value="1"/>
</dbReference>
<dbReference type="PANTHER" id="PTHR45973:SF9">
    <property type="entry name" value="LEUCINE-RICH REPEAT-CONTAINING PROTEIN 46"/>
    <property type="match status" value="1"/>
</dbReference>
<evidence type="ECO:0000313" key="8">
    <source>
        <dbReference type="Proteomes" id="UP001165065"/>
    </source>
</evidence>
<proteinExistence type="predicted"/>
<dbReference type="OrthoDB" id="7451790at2759"/>
<evidence type="ECO:0000313" key="7">
    <source>
        <dbReference type="EMBL" id="GMI45860.1"/>
    </source>
</evidence>
<dbReference type="SMART" id="SM00365">
    <property type="entry name" value="LRR_SD22"/>
    <property type="match status" value="4"/>
</dbReference>
<dbReference type="Proteomes" id="UP001165065">
    <property type="component" value="Unassembled WGS sequence"/>
</dbReference>
<evidence type="ECO:0000256" key="2">
    <source>
        <dbReference type="ARBA" id="ARBA00022614"/>
    </source>
</evidence>
<evidence type="ECO:0000256" key="4">
    <source>
        <dbReference type="ARBA" id="ARBA00023069"/>
    </source>
</evidence>
<dbReference type="SUPFAM" id="SSF52075">
    <property type="entry name" value="Outer arm dynein light chain 1"/>
    <property type="match status" value="1"/>
</dbReference>
<keyword evidence="5" id="KW-0966">Cell projection</keyword>
<sequence length="798" mass="87552">MSTNSPVSPTGRGKKKLAPPKASICTPELLKKILEIDDLSSIEDIEILFSTITDLNGGGLALCKACRSLTLIDTALLDISPQTLAPISSTLERLNLSQQGLTKISGVLNLPVLRELYLQENSITRIEGLNGCPRLQRVWLYGNKISRIDGLQCVGELRELWVQQNKISRVGGLEGLVHLETLGLAGNKISDYKDLQRLSLLPALKSVSFEDIHFGSCPVTRLDGYRNFALCYLKQVTHLDGLEVTTSDRAAAEDAYMESILKFNGKIEEITREGGREAMSIEARRARTKSHGDSLRGEMVSAFNMLEKLVKEGLGNLHAEHNRQIRVRKQNQISLEGSLRAIAEDYALEVDRQLAIERDREKNEDKAFALLEARTLAEKEQAILVSTLQYTSSSPLTAERIACQYVGDHLPDFQFILTNFQNSQKLKLPPPLPNCEVSKLSVLKCYRVYNEKIASEFVNKRAEDGDSGGKMLTVYACCGIEMAKKVFQGRLEEDIILFSDPLLAVSLGSFVAESTADRGVLAKVDESSKEGEQGGGEEGGDVEDVRADVEKVSKSLTQIVGGVDVPSDVVEDLSFGAYFVIQCRISVGLFSTITLEAPPEAKDLGGLVGQVPKSAQALKVAYPNDAEARGEEDVGDGVAGGGKGYMYAVKRGKLGRVLPEYSLLCVGGELKEDIRQVEALLEGLNSMSSFDLDPGSPAKKESDGAGDSLLRSLETRIESECRRYQEALWEEVEPSTADKLRQADEDVKARADMITKTRGGIEEERENQENMLRDFRNTLVGVGGAGGSKREHAYHHHR</sequence>
<dbReference type="InterPro" id="IPR050576">
    <property type="entry name" value="Cilia_flagella_integrity"/>
</dbReference>
<comment type="subcellular location">
    <subcellularLocation>
        <location evidence="1">Cell projection</location>
        <location evidence="1">Cilium</location>
    </subcellularLocation>
</comment>
<feature type="compositionally biased region" description="Basic and acidic residues" evidence="6">
    <location>
        <begin position="523"/>
        <end position="532"/>
    </location>
</feature>
<keyword evidence="2" id="KW-0433">Leucine-rich repeat</keyword>
<keyword evidence="8" id="KW-1185">Reference proteome</keyword>
<gene>
    <name evidence="7" type="ORF">TrCOL_g8420</name>
</gene>
<feature type="region of interest" description="Disordered" evidence="6">
    <location>
        <begin position="1"/>
        <end position="20"/>
    </location>
</feature>
<protein>
    <submittedName>
        <fullName evidence="7">Uncharacterized protein</fullName>
    </submittedName>
</protein>
<keyword evidence="3" id="KW-0677">Repeat</keyword>
<dbReference type="Pfam" id="PF12799">
    <property type="entry name" value="LRR_4"/>
    <property type="match status" value="1"/>
</dbReference>
<evidence type="ECO:0000256" key="6">
    <source>
        <dbReference type="SAM" id="MobiDB-lite"/>
    </source>
</evidence>
<feature type="region of interest" description="Disordered" evidence="6">
    <location>
        <begin position="688"/>
        <end position="707"/>
    </location>
</feature>
<dbReference type="EMBL" id="BRYA01000269">
    <property type="protein sequence ID" value="GMI45860.1"/>
    <property type="molecule type" value="Genomic_DNA"/>
</dbReference>
<evidence type="ECO:0000256" key="3">
    <source>
        <dbReference type="ARBA" id="ARBA00022737"/>
    </source>
</evidence>
<dbReference type="AlphaFoldDB" id="A0A9W7GIM3"/>
<dbReference type="Gene3D" id="3.80.10.10">
    <property type="entry name" value="Ribonuclease Inhibitor"/>
    <property type="match status" value="2"/>
</dbReference>
<keyword evidence="4" id="KW-0969">Cilium</keyword>
<dbReference type="PROSITE" id="PS51450">
    <property type="entry name" value="LRR"/>
    <property type="match status" value="4"/>
</dbReference>
<evidence type="ECO:0000256" key="1">
    <source>
        <dbReference type="ARBA" id="ARBA00004138"/>
    </source>
</evidence>
<dbReference type="InterPro" id="IPR001611">
    <property type="entry name" value="Leu-rich_rpt"/>
</dbReference>
<dbReference type="InterPro" id="IPR032675">
    <property type="entry name" value="LRR_dom_sf"/>
</dbReference>
<feature type="region of interest" description="Disordered" evidence="6">
    <location>
        <begin position="522"/>
        <end position="544"/>
    </location>
</feature>